<evidence type="ECO:0000313" key="1">
    <source>
        <dbReference type="EMBL" id="QHO69456.1"/>
    </source>
</evidence>
<dbReference type="EMBL" id="CP017146">
    <property type="protein sequence ID" value="QHO69456.1"/>
    <property type="molecule type" value="Genomic_DNA"/>
</dbReference>
<evidence type="ECO:0000313" key="2">
    <source>
        <dbReference type="Proteomes" id="UP000464507"/>
    </source>
</evidence>
<name>A0A7L5AHE9_9MICO</name>
<proteinExistence type="predicted"/>
<dbReference type="AlphaFoldDB" id="A0A7L5AHE9"/>
<protein>
    <submittedName>
        <fullName evidence="1">Uncharacterized protein</fullName>
    </submittedName>
</protein>
<gene>
    <name evidence="1" type="ORF">BHD05_07170</name>
</gene>
<sequence length="77" mass="7895">MSDLSAGGLLTRVADATPADGVRALDAEVEAAACLAAAAPRVRGEILPGAFGLVQEREEEFATLDDPGGGAHHRARR</sequence>
<organism evidence="1 2">
    <name type="scientific">Marisediminicola antarctica</name>
    <dbReference type="NCBI Taxonomy" id="674079"/>
    <lineage>
        <taxon>Bacteria</taxon>
        <taxon>Bacillati</taxon>
        <taxon>Actinomycetota</taxon>
        <taxon>Actinomycetes</taxon>
        <taxon>Micrococcales</taxon>
        <taxon>Microbacteriaceae</taxon>
        <taxon>Marisediminicola</taxon>
    </lineage>
</organism>
<dbReference type="KEGG" id="mant:BHD05_07170"/>
<accession>A0A7L5AHE9</accession>
<reference evidence="1 2" key="1">
    <citation type="submission" date="2016-09" db="EMBL/GenBank/DDBJ databases">
        <title>Complete genome sequence of microbes from the polar regions.</title>
        <authorList>
            <person name="Liao L."/>
            <person name="Chen B."/>
        </authorList>
    </citation>
    <scope>NUCLEOTIDE SEQUENCE [LARGE SCALE GENOMIC DNA]</scope>
    <source>
        <strain evidence="1 2">ZS314</strain>
    </source>
</reference>
<keyword evidence="2" id="KW-1185">Reference proteome</keyword>
<dbReference type="Proteomes" id="UP000464507">
    <property type="component" value="Chromosome"/>
</dbReference>